<evidence type="ECO:0000256" key="1">
    <source>
        <dbReference type="ARBA" id="ARBA00003761"/>
    </source>
</evidence>
<dbReference type="GO" id="GO:0004075">
    <property type="term" value="F:biotin carboxylase activity"/>
    <property type="evidence" value="ECO:0007669"/>
    <property type="project" value="UniProtKB-EC"/>
</dbReference>
<dbReference type="RefSeq" id="WP_340528366.1">
    <property type="nucleotide sequence ID" value="NZ_FMSH01000426.1"/>
</dbReference>
<keyword evidence="14" id="KW-0275">Fatty acid biosynthesis</keyword>
<proteinExistence type="predicted"/>
<accession>A0A1K0IZ99</accession>
<keyword evidence="9 13" id="KW-0067">ATP-binding</keyword>
<dbReference type="PROSITE" id="PS50975">
    <property type="entry name" value="ATP_GRASP"/>
    <property type="match status" value="1"/>
</dbReference>
<keyword evidence="6 14" id="KW-0436">Ligase</keyword>
<evidence type="ECO:0000256" key="13">
    <source>
        <dbReference type="PROSITE-ProRule" id="PRU00409"/>
    </source>
</evidence>
<feature type="domain" description="ATP-grasp" evidence="16">
    <location>
        <begin position="132"/>
        <end position="329"/>
    </location>
</feature>
<reference evidence="18" key="1">
    <citation type="submission" date="2016-09" db="EMBL/GenBank/DDBJ databases">
        <authorList>
            <person name="Capua I."/>
            <person name="De Benedictis P."/>
            <person name="Joannis T."/>
            <person name="Lombin L.H."/>
            <person name="Cattoli G."/>
        </authorList>
    </citation>
    <scope>NUCLEOTIDE SEQUENCE</scope>
    <source>
        <strain evidence="18">B9</strain>
    </source>
</reference>
<evidence type="ECO:0000256" key="4">
    <source>
        <dbReference type="ARBA" id="ARBA00013263"/>
    </source>
</evidence>
<gene>
    <name evidence="18" type="primary">accC</name>
    <name evidence="18" type="ORF">CNECB9_4820020</name>
</gene>
<dbReference type="PROSITE" id="PS00867">
    <property type="entry name" value="CPSASE_2"/>
    <property type="match status" value="1"/>
</dbReference>
<keyword evidence="14" id="KW-0276">Fatty acid metabolism</keyword>
<dbReference type="EMBL" id="FMSH01000426">
    <property type="protein sequence ID" value="SCU88200.1"/>
    <property type="molecule type" value="Genomic_DNA"/>
</dbReference>
<comment type="subunit">
    <text evidence="3 14">Acetyl-CoA carboxylase is a heterohexamer of biotin carboxyl carrier protein, biotin carboxylase and the two subunits of carboxyl transferase in a 2:2 complex.</text>
</comment>
<evidence type="ECO:0000256" key="8">
    <source>
        <dbReference type="ARBA" id="ARBA00022741"/>
    </source>
</evidence>
<dbReference type="NCBIfam" id="NF006367">
    <property type="entry name" value="PRK08591.1"/>
    <property type="match status" value="1"/>
</dbReference>
<dbReference type="InterPro" id="IPR005479">
    <property type="entry name" value="CPAse_ATP-bd"/>
</dbReference>
<feature type="compositionally biased region" description="Basic and acidic residues" evidence="15">
    <location>
        <begin position="463"/>
        <end position="476"/>
    </location>
</feature>
<dbReference type="PANTHER" id="PTHR48095">
    <property type="entry name" value="PYRUVATE CARBOXYLASE SUBUNIT A"/>
    <property type="match status" value="1"/>
</dbReference>
<dbReference type="EC" id="6.3.4.14" evidence="4 14"/>
<feature type="domain" description="Biotin carboxylation" evidence="17">
    <location>
        <begin position="13"/>
        <end position="458"/>
    </location>
</feature>
<dbReference type="Gene3D" id="3.30.470.20">
    <property type="entry name" value="ATP-grasp fold, B domain"/>
    <property type="match status" value="1"/>
</dbReference>
<dbReference type="FunFam" id="3.30.1490.20:FF:000018">
    <property type="entry name" value="Biotin carboxylase"/>
    <property type="match status" value="1"/>
</dbReference>
<evidence type="ECO:0000256" key="2">
    <source>
        <dbReference type="ARBA" id="ARBA00004956"/>
    </source>
</evidence>
<comment type="catalytic activity">
    <reaction evidence="12 14">
        <text>N(6)-biotinyl-L-lysyl-[protein] + hydrogencarbonate + ATP = N(6)-carboxybiotinyl-L-lysyl-[protein] + ADP + phosphate + H(+)</text>
        <dbReference type="Rhea" id="RHEA:13501"/>
        <dbReference type="Rhea" id="RHEA-COMP:10505"/>
        <dbReference type="Rhea" id="RHEA-COMP:10506"/>
        <dbReference type="ChEBI" id="CHEBI:15378"/>
        <dbReference type="ChEBI" id="CHEBI:17544"/>
        <dbReference type="ChEBI" id="CHEBI:30616"/>
        <dbReference type="ChEBI" id="CHEBI:43474"/>
        <dbReference type="ChEBI" id="CHEBI:83144"/>
        <dbReference type="ChEBI" id="CHEBI:83145"/>
        <dbReference type="ChEBI" id="CHEBI:456216"/>
        <dbReference type="EC" id="6.3.4.14"/>
    </reaction>
</comment>
<evidence type="ECO:0000259" key="16">
    <source>
        <dbReference type="PROSITE" id="PS50975"/>
    </source>
</evidence>
<evidence type="ECO:0000259" key="17">
    <source>
        <dbReference type="PROSITE" id="PS50979"/>
    </source>
</evidence>
<keyword evidence="10" id="KW-0460">Magnesium</keyword>
<dbReference type="GO" id="GO:0005524">
    <property type="term" value="F:ATP binding"/>
    <property type="evidence" value="ECO:0007669"/>
    <property type="project" value="UniProtKB-UniRule"/>
</dbReference>
<dbReference type="SMART" id="SM00878">
    <property type="entry name" value="Biotin_carb_C"/>
    <property type="match status" value="1"/>
</dbReference>
<feature type="region of interest" description="Disordered" evidence="15">
    <location>
        <begin position="463"/>
        <end position="487"/>
    </location>
</feature>
<evidence type="ECO:0000256" key="3">
    <source>
        <dbReference type="ARBA" id="ARBA00011750"/>
    </source>
</evidence>
<evidence type="ECO:0000313" key="18">
    <source>
        <dbReference type="EMBL" id="SCU88200.1"/>
    </source>
</evidence>
<evidence type="ECO:0000256" key="11">
    <source>
        <dbReference type="ARBA" id="ARBA00033786"/>
    </source>
</evidence>
<comment type="function">
    <text evidence="1 14">This protein is a component of the acetyl coenzyme A carboxylase complex; first, biotin carboxylase catalyzes the carboxylation of the carrier protein and then the transcarboxylase transfers the carboxyl group to form malonyl-CoA.</text>
</comment>
<keyword evidence="14" id="KW-0092">Biotin</keyword>
<dbReference type="GO" id="GO:2001295">
    <property type="term" value="P:malonyl-CoA biosynthetic process"/>
    <property type="evidence" value="ECO:0007669"/>
    <property type="project" value="UniProtKB-UniPathway"/>
</dbReference>
<keyword evidence="14" id="KW-0444">Lipid biosynthesis</keyword>
<dbReference type="InterPro" id="IPR005481">
    <property type="entry name" value="BC-like_N"/>
</dbReference>
<dbReference type="PROSITE" id="PS50979">
    <property type="entry name" value="BC"/>
    <property type="match status" value="1"/>
</dbReference>
<dbReference type="InterPro" id="IPR004549">
    <property type="entry name" value="Acetyl_CoA_COase_biotin_COase"/>
</dbReference>
<dbReference type="GO" id="GO:0006633">
    <property type="term" value="P:fatty acid biosynthetic process"/>
    <property type="evidence" value="ECO:0007669"/>
    <property type="project" value="UniProtKB-KW"/>
</dbReference>
<evidence type="ECO:0000256" key="12">
    <source>
        <dbReference type="ARBA" id="ARBA00048600"/>
    </source>
</evidence>
<evidence type="ECO:0000256" key="6">
    <source>
        <dbReference type="ARBA" id="ARBA00022598"/>
    </source>
</evidence>
<dbReference type="InterPro" id="IPR011761">
    <property type="entry name" value="ATP-grasp"/>
</dbReference>
<dbReference type="Pfam" id="PF02786">
    <property type="entry name" value="CPSase_L_D2"/>
    <property type="match status" value="1"/>
</dbReference>
<dbReference type="SUPFAM" id="SSF56059">
    <property type="entry name" value="Glutathione synthetase ATP-binding domain-like"/>
    <property type="match status" value="1"/>
</dbReference>
<dbReference type="InterPro" id="IPR005482">
    <property type="entry name" value="Biotin_COase_C"/>
</dbReference>
<evidence type="ECO:0000256" key="7">
    <source>
        <dbReference type="ARBA" id="ARBA00022723"/>
    </source>
</evidence>
<name>A0A1K0IZ99_CUPNE</name>
<keyword evidence="8 13" id="KW-0547">Nucleotide-binding</keyword>
<dbReference type="SUPFAM" id="SSF52440">
    <property type="entry name" value="PreATP-grasp domain"/>
    <property type="match status" value="1"/>
</dbReference>
<dbReference type="Pfam" id="PF00289">
    <property type="entry name" value="Biotin_carb_N"/>
    <property type="match status" value="1"/>
</dbReference>
<dbReference type="InterPro" id="IPR016185">
    <property type="entry name" value="PreATP-grasp_dom_sf"/>
</dbReference>
<dbReference type="PROSITE" id="PS00866">
    <property type="entry name" value="CPSASE_1"/>
    <property type="match status" value="1"/>
</dbReference>
<dbReference type="PANTHER" id="PTHR48095:SF2">
    <property type="entry name" value="BIOTIN CARBOXYLASE, CHLOROPLASTIC"/>
    <property type="match status" value="1"/>
</dbReference>
<evidence type="ECO:0000256" key="10">
    <source>
        <dbReference type="ARBA" id="ARBA00022842"/>
    </source>
</evidence>
<feature type="compositionally biased region" description="Low complexity" evidence="15">
    <location>
        <begin position="477"/>
        <end position="487"/>
    </location>
</feature>
<dbReference type="GO" id="GO:0046872">
    <property type="term" value="F:metal ion binding"/>
    <property type="evidence" value="ECO:0007669"/>
    <property type="project" value="UniProtKB-KW"/>
</dbReference>
<keyword evidence="14" id="KW-0443">Lipid metabolism</keyword>
<sequence length="487" mass="52505">MNNNAQAPVAKRDIRRVFVANRGEIAVRVIRACRTLGIEAVVGVSEADTDTLAARLADEVVVLGPPLAAESYLRADKIVEAALRTGCDAVHPGYGFLSERSSFVRACLKAGLVFVGPSAEAIDAMGDKITAVSLAQQAGVPRVPGSGALADVAHACRVGAQIGYPVLIKATAGGGGRGMRVVRDESELESLMSSAANEAKSAFGDATLYMEKFIEHARHIEIQVMADAHGNVVYLGERECSTQRRHQKLIEEAPSPAVDAEMRQAMGECAVSLTRNAGYCGAGTIEFVVDQRDNKYFFLEMNTRIQVEHPVTEMITGFDLVAEQIRVAAGLPLSFTQDDVQLQGHAIECRINAEDPDRNFLPRPGLISRWEVPGGEGIRVDTHCYAGYTVPPYYDSLLGKLIVHAATREQAIARMRAALEGLQVEGPTTTARFHDAVLAHEDFVGGLVTTRWVEETFLPQRKAEQKAAKDAARQAAKDAQTAAEVKS</sequence>
<protein>
    <recommendedName>
        <fullName evidence="5 14">Biotin carboxylase</fullName>
        <ecNumber evidence="4 14">6.3.4.14</ecNumber>
    </recommendedName>
    <alternativeName>
        <fullName evidence="11 14">Acetyl-coenzyme A carboxylase biotin carboxylase subunit A</fullName>
    </alternativeName>
</protein>
<dbReference type="InterPro" id="IPR051602">
    <property type="entry name" value="ACC_Biotin_Carboxylase"/>
</dbReference>
<evidence type="ECO:0000256" key="15">
    <source>
        <dbReference type="SAM" id="MobiDB-lite"/>
    </source>
</evidence>
<dbReference type="AlphaFoldDB" id="A0A1K0IZ99"/>
<evidence type="ECO:0000256" key="9">
    <source>
        <dbReference type="ARBA" id="ARBA00022840"/>
    </source>
</evidence>
<dbReference type="InterPro" id="IPR011764">
    <property type="entry name" value="Biotin_carboxylation_dom"/>
</dbReference>
<dbReference type="NCBIfam" id="TIGR00514">
    <property type="entry name" value="accC"/>
    <property type="match status" value="1"/>
</dbReference>
<dbReference type="Pfam" id="PF02785">
    <property type="entry name" value="Biotin_carb_C"/>
    <property type="match status" value="1"/>
</dbReference>
<evidence type="ECO:0000256" key="5">
    <source>
        <dbReference type="ARBA" id="ARBA00017242"/>
    </source>
</evidence>
<dbReference type="UniPathway" id="UPA00655">
    <property type="reaction ID" value="UER00711"/>
</dbReference>
<organism evidence="18">
    <name type="scientific">Cupriavidus necator</name>
    <name type="common">Alcaligenes eutrophus</name>
    <name type="synonym">Ralstonia eutropha</name>
    <dbReference type="NCBI Taxonomy" id="106590"/>
    <lineage>
        <taxon>Bacteria</taxon>
        <taxon>Pseudomonadati</taxon>
        <taxon>Pseudomonadota</taxon>
        <taxon>Betaproteobacteria</taxon>
        <taxon>Burkholderiales</taxon>
        <taxon>Burkholderiaceae</taxon>
        <taxon>Cupriavidus</taxon>
    </lineage>
</organism>
<evidence type="ECO:0000256" key="14">
    <source>
        <dbReference type="RuleBase" id="RU365063"/>
    </source>
</evidence>
<dbReference type="InterPro" id="IPR011054">
    <property type="entry name" value="Rudment_hybrid_motif"/>
</dbReference>
<dbReference type="SUPFAM" id="SSF51246">
    <property type="entry name" value="Rudiment single hybrid motif"/>
    <property type="match status" value="1"/>
</dbReference>
<keyword evidence="7" id="KW-0479">Metal-binding</keyword>
<comment type="pathway">
    <text evidence="2 14">Lipid metabolism; malonyl-CoA biosynthesis; malonyl-CoA from acetyl-CoA: step 1/1.</text>
</comment>